<dbReference type="AlphaFoldDB" id="A0A378LF78"/>
<dbReference type="Proteomes" id="UP000054820">
    <property type="component" value="Unassembled WGS sequence"/>
</dbReference>
<keyword evidence="3" id="KW-1185">Reference proteome</keyword>
<evidence type="ECO:0000313" key="3">
    <source>
        <dbReference type="Proteomes" id="UP000054820"/>
    </source>
</evidence>
<organism evidence="2 4">
    <name type="scientific">Legionella steigerwaltii</name>
    <dbReference type="NCBI Taxonomy" id="460"/>
    <lineage>
        <taxon>Bacteria</taxon>
        <taxon>Pseudomonadati</taxon>
        <taxon>Pseudomonadota</taxon>
        <taxon>Gammaproteobacteria</taxon>
        <taxon>Legionellales</taxon>
        <taxon>Legionellaceae</taxon>
        <taxon>Legionella</taxon>
    </lineage>
</organism>
<evidence type="ECO:0000313" key="2">
    <source>
        <dbReference type="EMBL" id="STY24429.1"/>
    </source>
</evidence>
<dbReference type="EMBL" id="UGOY01000001">
    <property type="protein sequence ID" value="STY24429.1"/>
    <property type="molecule type" value="Genomic_DNA"/>
</dbReference>
<dbReference type="OrthoDB" id="5648236at2"/>
<evidence type="ECO:0000313" key="1">
    <source>
        <dbReference type="EMBL" id="KTD77790.1"/>
    </source>
</evidence>
<accession>A0A378LF78</accession>
<gene>
    <name evidence="1" type="ORF">Lstg_1513</name>
    <name evidence="2" type="ORF">NCTC11991_03054</name>
</gene>
<evidence type="ECO:0000313" key="4">
    <source>
        <dbReference type="Proteomes" id="UP000255110"/>
    </source>
</evidence>
<protein>
    <submittedName>
        <fullName evidence="2">Uncharacterized protein</fullName>
    </submittedName>
</protein>
<proteinExistence type="predicted"/>
<name>A0A378LF78_9GAMM</name>
<dbReference type="EMBL" id="LNYZ01000012">
    <property type="protein sequence ID" value="KTD77790.1"/>
    <property type="molecule type" value="Genomic_DNA"/>
</dbReference>
<dbReference type="Proteomes" id="UP000255110">
    <property type="component" value="Unassembled WGS sequence"/>
</dbReference>
<sequence>MPYPKIDFLEQAWNAFEIVLKSHIDPSEYRLSEIQKLMTADSVGDLSGHAIYTHTEYVHRLTLRLLNLLETRKNDEAITNLCQLWTTLLKSRNQHPLKIMHHKRLDGECTFNFSLQLMEGKPYGFKEIQVLDPNNTDEFDKAVHTIKQLDCLAHGVNFGDLPIVGDTVLSSSLSYKDTICFIAKDVNDQIIGYSWGIMLRDIPAGEQDKANVFWVMNLAKHPDFYDPHVKVGTKLRQYIADMMREKPDCHFLGYQHILNHKFHLEIVDGLAAKYEKINLGQDQYDAKSKIQHDSLINNCRVHLIRSNNNQLPFPKHKDVKSAVFSALWNAAHSVKDFILGGMFFYARCYYQQWTHFISDQPVEQRIEESVSQEQQICDLNILKKIILNEEWNRQGTTSFFDSCIPKTMQKLQQLITEDGNNYSILQKCVANSGWALFRSKLTSYFYFAITQSSNPTAAVNMLRDSQIAPKKWIELISKERQAYYQSPSMSMS</sequence>
<reference evidence="2 4" key="2">
    <citation type="submission" date="2018-06" db="EMBL/GenBank/DDBJ databases">
        <authorList>
            <consortium name="Pathogen Informatics"/>
            <person name="Doyle S."/>
        </authorList>
    </citation>
    <scope>NUCLEOTIDE SEQUENCE [LARGE SCALE GENOMIC DNA]</scope>
    <source>
        <strain evidence="2 4">NCTC11991</strain>
    </source>
</reference>
<reference evidence="1 3" key="1">
    <citation type="submission" date="2015-11" db="EMBL/GenBank/DDBJ databases">
        <title>Genomic analysis of 38 Legionella species identifies large and diverse effector repertoires.</title>
        <authorList>
            <person name="Burstein D."/>
            <person name="Amaro F."/>
            <person name="Zusman T."/>
            <person name="Lifshitz Z."/>
            <person name="Cohen O."/>
            <person name="Gilbert J.A."/>
            <person name="Pupko T."/>
            <person name="Shuman H.A."/>
            <person name="Segal G."/>
        </authorList>
    </citation>
    <scope>NUCLEOTIDE SEQUENCE [LARGE SCALE GENOMIC DNA]</scope>
    <source>
        <strain evidence="1 3">SC-18-C9</strain>
    </source>
</reference>
<dbReference type="RefSeq" id="WP_058477109.1">
    <property type="nucleotide sequence ID" value="NZ_CAAAIO010000029.1"/>
</dbReference>